<dbReference type="RefSeq" id="WP_076489617.1">
    <property type="nucleotide sequence ID" value="NZ_FTMS01000017.1"/>
</dbReference>
<accession>A0A1N6WF23</accession>
<dbReference type="InterPro" id="IPR049946">
    <property type="entry name" value="RIBOSOMAL_L20_CS"/>
</dbReference>
<evidence type="ECO:0000256" key="3">
    <source>
        <dbReference type="ARBA" id="ARBA00022884"/>
    </source>
</evidence>
<dbReference type="PANTHER" id="PTHR10986">
    <property type="entry name" value="39S RIBOSOMAL PROTEIN L20"/>
    <property type="match status" value="1"/>
</dbReference>
<dbReference type="OrthoDB" id="9808966at2"/>
<comment type="similarity">
    <text evidence="1 7 8">Belongs to the bacterial ribosomal protein bL20 family.</text>
</comment>
<dbReference type="PRINTS" id="PR00062">
    <property type="entry name" value="RIBOSOMALL20"/>
</dbReference>
<evidence type="ECO:0000256" key="7">
    <source>
        <dbReference type="HAMAP-Rule" id="MF_00382"/>
    </source>
</evidence>
<dbReference type="InterPro" id="IPR035566">
    <property type="entry name" value="Ribosomal_protein_bL20_C"/>
</dbReference>
<dbReference type="AlphaFoldDB" id="A0A1N6WF23"/>
<dbReference type="GO" id="GO:0005840">
    <property type="term" value="C:ribosome"/>
    <property type="evidence" value="ECO:0007669"/>
    <property type="project" value="UniProtKB-KW"/>
</dbReference>
<dbReference type="FunFam" id="1.10.1900.20:FF:000001">
    <property type="entry name" value="50S ribosomal protein L20"/>
    <property type="match status" value="1"/>
</dbReference>
<dbReference type="GO" id="GO:1990904">
    <property type="term" value="C:ribonucleoprotein complex"/>
    <property type="evidence" value="ECO:0007669"/>
    <property type="project" value="UniProtKB-KW"/>
</dbReference>
<name>A0A1N6WF23_9SPIO</name>
<dbReference type="GO" id="GO:0019843">
    <property type="term" value="F:rRNA binding"/>
    <property type="evidence" value="ECO:0007669"/>
    <property type="project" value="UniProtKB-UniRule"/>
</dbReference>
<protein>
    <recommendedName>
        <fullName evidence="6 7">Large ribosomal subunit protein bL20</fullName>
    </recommendedName>
</protein>
<dbReference type="InterPro" id="IPR005813">
    <property type="entry name" value="Ribosomal_bL20"/>
</dbReference>
<dbReference type="PROSITE" id="PS00937">
    <property type="entry name" value="RIBOSOMAL_L20"/>
    <property type="match status" value="1"/>
</dbReference>
<keyword evidence="3 7" id="KW-0694">RNA-binding</keyword>
<evidence type="ECO:0000256" key="9">
    <source>
        <dbReference type="SAM" id="MobiDB-lite"/>
    </source>
</evidence>
<gene>
    <name evidence="7" type="primary">rplT</name>
    <name evidence="10" type="ORF">SAMN05920897_11746</name>
</gene>
<organism evidence="10 11">
    <name type="scientific">Alkalispirochaeta americana</name>
    <dbReference type="NCBI Taxonomy" id="159291"/>
    <lineage>
        <taxon>Bacteria</taxon>
        <taxon>Pseudomonadati</taxon>
        <taxon>Spirochaetota</taxon>
        <taxon>Spirochaetia</taxon>
        <taxon>Spirochaetales</taxon>
        <taxon>Spirochaetaceae</taxon>
        <taxon>Alkalispirochaeta</taxon>
    </lineage>
</organism>
<evidence type="ECO:0000313" key="11">
    <source>
        <dbReference type="Proteomes" id="UP000186400"/>
    </source>
</evidence>
<dbReference type="SUPFAM" id="SSF74731">
    <property type="entry name" value="Ribosomal protein L20"/>
    <property type="match status" value="1"/>
</dbReference>
<evidence type="ECO:0000256" key="5">
    <source>
        <dbReference type="ARBA" id="ARBA00023274"/>
    </source>
</evidence>
<dbReference type="STRING" id="159291.SAMN05920897_11746"/>
<keyword evidence="2 7" id="KW-0699">rRNA-binding</keyword>
<keyword evidence="4 7" id="KW-0689">Ribosomal protein</keyword>
<comment type="function">
    <text evidence="7 8">Binds directly to 23S ribosomal RNA and is necessary for the in vitro assembly process of the 50S ribosomal subunit. It is not involved in the protein synthesizing functions of that subunit.</text>
</comment>
<dbReference type="GO" id="GO:0000027">
    <property type="term" value="P:ribosomal large subunit assembly"/>
    <property type="evidence" value="ECO:0007669"/>
    <property type="project" value="UniProtKB-UniRule"/>
</dbReference>
<dbReference type="CDD" id="cd07026">
    <property type="entry name" value="Ribosomal_L20"/>
    <property type="match status" value="1"/>
</dbReference>
<reference evidence="11" key="1">
    <citation type="submission" date="2017-01" db="EMBL/GenBank/DDBJ databases">
        <authorList>
            <person name="Varghese N."/>
            <person name="Submissions S."/>
        </authorList>
    </citation>
    <scope>NUCLEOTIDE SEQUENCE [LARGE SCALE GENOMIC DNA]</scope>
    <source>
        <strain evidence="11">ASpG1</strain>
    </source>
</reference>
<evidence type="ECO:0000256" key="1">
    <source>
        <dbReference type="ARBA" id="ARBA00007698"/>
    </source>
</evidence>
<dbReference type="EMBL" id="FTMS01000017">
    <property type="protein sequence ID" value="SIQ88737.1"/>
    <property type="molecule type" value="Genomic_DNA"/>
</dbReference>
<dbReference type="Proteomes" id="UP000186400">
    <property type="component" value="Unassembled WGS sequence"/>
</dbReference>
<evidence type="ECO:0000256" key="8">
    <source>
        <dbReference type="RuleBase" id="RU000560"/>
    </source>
</evidence>
<evidence type="ECO:0000256" key="6">
    <source>
        <dbReference type="ARBA" id="ARBA00035172"/>
    </source>
</evidence>
<keyword evidence="5 7" id="KW-0687">Ribonucleoprotein</keyword>
<dbReference type="GO" id="GO:0006412">
    <property type="term" value="P:translation"/>
    <property type="evidence" value="ECO:0007669"/>
    <property type="project" value="InterPro"/>
</dbReference>
<dbReference type="GO" id="GO:0003735">
    <property type="term" value="F:structural constituent of ribosome"/>
    <property type="evidence" value="ECO:0007669"/>
    <property type="project" value="InterPro"/>
</dbReference>
<evidence type="ECO:0000256" key="2">
    <source>
        <dbReference type="ARBA" id="ARBA00022730"/>
    </source>
</evidence>
<evidence type="ECO:0000256" key="4">
    <source>
        <dbReference type="ARBA" id="ARBA00022980"/>
    </source>
</evidence>
<proteinExistence type="inferred from homology"/>
<dbReference type="HAMAP" id="MF_00382">
    <property type="entry name" value="Ribosomal_bL20"/>
    <property type="match status" value="1"/>
</dbReference>
<dbReference type="Gene3D" id="6.10.160.10">
    <property type="match status" value="1"/>
</dbReference>
<dbReference type="NCBIfam" id="TIGR01032">
    <property type="entry name" value="rplT_bact"/>
    <property type="match status" value="1"/>
</dbReference>
<sequence>MPRAVDGTRRKDRRKKITSQTKGYWGRRKNAFRTAKDALSKSLEYAYRDRKARKRDFRRLWITRISAACRAEGVTYSRFMEGLRKADIQMDRKALSNLAVEDRDAFNQLVSASRAQLDG</sequence>
<dbReference type="Pfam" id="PF00453">
    <property type="entry name" value="Ribosomal_L20"/>
    <property type="match status" value="1"/>
</dbReference>
<feature type="region of interest" description="Disordered" evidence="9">
    <location>
        <begin position="1"/>
        <end position="23"/>
    </location>
</feature>
<evidence type="ECO:0000313" key="10">
    <source>
        <dbReference type="EMBL" id="SIQ88737.1"/>
    </source>
</evidence>
<keyword evidence="11" id="KW-1185">Reference proteome</keyword>
<dbReference type="Gene3D" id="1.10.1900.20">
    <property type="entry name" value="Ribosomal protein L20"/>
    <property type="match status" value="1"/>
</dbReference>